<dbReference type="InterPro" id="IPR001841">
    <property type="entry name" value="Znf_RING"/>
</dbReference>
<keyword evidence="2 4" id="KW-0863">Zinc-finger</keyword>
<evidence type="ECO:0000313" key="8">
    <source>
        <dbReference type="Proteomes" id="UP000799750"/>
    </source>
</evidence>
<dbReference type="InterPro" id="IPR037381">
    <property type="entry name" value="RFWD3"/>
</dbReference>
<accession>A0A6A6QQI9</accession>
<proteinExistence type="predicted"/>
<keyword evidence="8" id="KW-1185">Reference proteome</keyword>
<feature type="compositionally biased region" description="Polar residues" evidence="5">
    <location>
        <begin position="1"/>
        <end position="15"/>
    </location>
</feature>
<name>A0A6A6QQI9_9PEZI</name>
<protein>
    <recommendedName>
        <fullName evidence="6">RING-type domain-containing protein</fullName>
    </recommendedName>
</protein>
<dbReference type="Gene3D" id="3.30.40.10">
    <property type="entry name" value="Zinc/RING finger domain, C3HC4 (zinc finger)"/>
    <property type="match status" value="1"/>
</dbReference>
<dbReference type="InterPro" id="IPR017907">
    <property type="entry name" value="Znf_RING_CS"/>
</dbReference>
<evidence type="ECO:0000256" key="3">
    <source>
        <dbReference type="ARBA" id="ARBA00022833"/>
    </source>
</evidence>
<evidence type="ECO:0000256" key="2">
    <source>
        <dbReference type="ARBA" id="ARBA00022771"/>
    </source>
</evidence>
<dbReference type="AlphaFoldDB" id="A0A6A6QQI9"/>
<dbReference type="PROSITE" id="PS00518">
    <property type="entry name" value="ZF_RING_1"/>
    <property type="match status" value="1"/>
</dbReference>
<feature type="region of interest" description="Disordered" evidence="5">
    <location>
        <begin position="1"/>
        <end position="21"/>
    </location>
</feature>
<organism evidence="7 8">
    <name type="scientific">Lophium mytilinum</name>
    <dbReference type="NCBI Taxonomy" id="390894"/>
    <lineage>
        <taxon>Eukaryota</taxon>
        <taxon>Fungi</taxon>
        <taxon>Dikarya</taxon>
        <taxon>Ascomycota</taxon>
        <taxon>Pezizomycotina</taxon>
        <taxon>Dothideomycetes</taxon>
        <taxon>Pleosporomycetidae</taxon>
        <taxon>Mytilinidiales</taxon>
        <taxon>Mytilinidiaceae</taxon>
        <taxon>Lophium</taxon>
    </lineage>
</organism>
<reference evidence="7" key="1">
    <citation type="journal article" date="2020" name="Stud. Mycol.">
        <title>101 Dothideomycetes genomes: a test case for predicting lifestyles and emergence of pathogens.</title>
        <authorList>
            <person name="Haridas S."/>
            <person name="Albert R."/>
            <person name="Binder M."/>
            <person name="Bloem J."/>
            <person name="Labutti K."/>
            <person name="Salamov A."/>
            <person name="Andreopoulos B."/>
            <person name="Baker S."/>
            <person name="Barry K."/>
            <person name="Bills G."/>
            <person name="Bluhm B."/>
            <person name="Cannon C."/>
            <person name="Castanera R."/>
            <person name="Culley D."/>
            <person name="Daum C."/>
            <person name="Ezra D."/>
            <person name="Gonzalez J."/>
            <person name="Henrissat B."/>
            <person name="Kuo A."/>
            <person name="Liang C."/>
            <person name="Lipzen A."/>
            <person name="Lutzoni F."/>
            <person name="Magnuson J."/>
            <person name="Mondo S."/>
            <person name="Nolan M."/>
            <person name="Ohm R."/>
            <person name="Pangilinan J."/>
            <person name="Park H.-J."/>
            <person name="Ramirez L."/>
            <person name="Alfaro M."/>
            <person name="Sun H."/>
            <person name="Tritt A."/>
            <person name="Yoshinaga Y."/>
            <person name="Zwiers L.-H."/>
            <person name="Turgeon B."/>
            <person name="Goodwin S."/>
            <person name="Spatafora J."/>
            <person name="Crous P."/>
            <person name="Grigoriev I."/>
        </authorList>
    </citation>
    <scope>NUCLEOTIDE SEQUENCE</scope>
    <source>
        <strain evidence="7">CBS 269.34</strain>
    </source>
</reference>
<dbReference type="GO" id="GO:0036297">
    <property type="term" value="P:interstrand cross-link repair"/>
    <property type="evidence" value="ECO:0007669"/>
    <property type="project" value="InterPro"/>
</dbReference>
<keyword evidence="1" id="KW-0479">Metal-binding</keyword>
<keyword evidence="3" id="KW-0862">Zinc</keyword>
<dbReference type="OrthoDB" id="3644873at2759"/>
<dbReference type="GO" id="GO:0005634">
    <property type="term" value="C:nucleus"/>
    <property type="evidence" value="ECO:0007669"/>
    <property type="project" value="InterPro"/>
</dbReference>
<dbReference type="Pfam" id="PF13639">
    <property type="entry name" value="zf-RING_2"/>
    <property type="match status" value="1"/>
</dbReference>
<evidence type="ECO:0000313" key="7">
    <source>
        <dbReference type="EMBL" id="KAF2494409.1"/>
    </source>
</evidence>
<dbReference type="PANTHER" id="PTHR16047">
    <property type="entry name" value="RFWD3 PROTEIN"/>
    <property type="match status" value="1"/>
</dbReference>
<dbReference type="GO" id="GO:0004842">
    <property type="term" value="F:ubiquitin-protein transferase activity"/>
    <property type="evidence" value="ECO:0007669"/>
    <property type="project" value="InterPro"/>
</dbReference>
<evidence type="ECO:0000256" key="1">
    <source>
        <dbReference type="ARBA" id="ARBA00022723"/>
    </source>
</evidence>
<feature type="domain" description="RING-type" evidence="6">
    <location>
        <begin position="271"/>
        <end position="317"/>
    </location>
</feature>
<dbReference type="SMART" id="SM00184">
    <property type="entry name" value="RING"/>
    <property type="match status" value="1"/>
</dbReference>
<dbReference type="PROSITE" id="PS50089">
    <property type="entry name" value="ZF_RING_2"/>
    <property type="match status" value="1"/>
</dbReference>
<evidence type="ECO:0000259" key="6">
    <source>
        <dbReference type="PROSITE" id="PS50089"/>
    </source>
</evidence>
<dbReference type="GO" id="GO:0008270">
    <property type="term" value="F:zinc ion binding"/>
    <property type="evidence" value="ECO:0007669"/>
    <property type="project" value="UniProtKB-KW"/>
</dbReference>
<evidence type="ECO:0000256" key="4">
    <source>
        <dbReference type="PROSITE-ProRule" id="PRU00175"/>
    </source>
</evidence>
<sequence>MSNDVQPRDLNSSFGQHRFQDNGERWRPHHFTQYLCPDHALLEKCRSIYDHSQDEPFILRLFRPDNQENRMEPDPAPPPWRSEDCMYFSITEAAADPVSSDIIGQERTAQYIYENEQASGGQVCHAAERLEHDMDRVSKYAGRTTLGLVTGYFQFFVSRNTEIDIPNGGLFPIRESEDYSMTLLKWMELGARLKRQAERQQQPLKVWWDRMETLRLAKTDRAYHSVQLAMGRIGRLDSYNGLKKWKTPPIDSRLTDAWRDELGDSEEDTRCLICLEQFTYKGPKRAARLECNHVFCRNCIKRWVESTSPPKPCPACRKAIRPPTPRTITPPPVFGPYDQPVTIKCAVLEDWYHEFKVKEEASTYSERRLNPIFCSEVTVMEQVFNSILPPAEGVTCSPSHFSITLQQAVSGRLRELLSLFSTFPALRDRLFPGFEKLCGRICDGMAVRLQEQEQEMKWDDEDEGL</sequence>
<dbReference type="Proteomes" id="UP000799750">
    <property type="component" value="Unassembled WGS sequence"/>
</dbReference>
<dbReference type="GO" id="GO:0016567">
    <property type="term" value="P:protein ubiquitination"/>
    <property type="evidence" value="ECO:0007669"/>
    <property type="project" value="InterPro"/>
</dbReference>
<dbReference type="SUPFAM" id="SSF57850">
    <property type="entry name" value="RING/U-box"/>
    <property type="match status" value="1"/>
</dbReference>
<gene>
    <name evidence="7" type="ORF">BU16DRAFT_618523</name>
</gene>
<dbReference type="PANTHER" id="PTHR16047:SF7">
    <property type="entry name" value="E3 UBIQUITIN-PROTEIN LIGASE RFWD3"/>
    <property type="match status" value="1"/>
</dbReference>
<dbReference type="EMBL" id="MU004190">
    <property type="protein sequence ID" value="KAF2494409.1"/>
    <property type="molecule type" value="Genomic_DNA"/>
</dbReference>
<evidence type="ECO:0000256" key="5">
    <source>
        <dbReference type="SAM" id="MobiDB-lite"/>
    </source>
</evidence>
<dbReference type="InterPro" id="IPR013083">
    <property type="entry name" value="Znf_RING/FYVE/PHD"/>
</dbReference>